<dbReference type="InterPro" id="IPR027728">
    <property type="entry name" value="Topless_fam"/>
</dbReference>
<name>A0A4Y7JTV8_PAPSO</name>
<dbReference type="Proteomes" id="UP000316621">
    <property type="component" value="Chromosome 5"/>
</dbReference>
<dbReference type="PANTHER" id="PTHR44083">
    <property type="entry name" value="TOPLESS-RELATED PROTEIN 1-RELATED"/>
    <property type="match status" value="1"/>
</dbReference>
<dbReference type="EMBL" id="CM010719">
    <property type="protein sequence ID" value="RZC63381.1"/>
    <property type="molecule type" value="Genomic_DNA"/>
</dbReference>
<gene>
    <name evidence="1" type="ORF">C5167_025140</name>
</gene>
<proteinExistence type="predicted"/>
<keyword evidence="2" id="KW-1185">Reference proteome</keyword>
<dbReference type="GO" id="GO:0006355">
    <property type="term" value="P:regulation of DNA-templated transcription"/>
    <property type="evidence" value="ECO:0007669"/>
    <property type="project" value="InterPro"/>
</dbReference>
<sequence length="242" mass="26830">MKPGNIPCLLVSLKFSSCCGSGLSGETLSEDGNQWTDVALVRDVEGDLLLTDMYQDLGFMDGAISGDISISVVQDLLISFVKVFPFIDSNIGGTADPDLWVTILGKNGWLKGSFQLLHFMEGRRFLDTKTLTVEEEDKKKSIFTVSIFRRIESGLNLEEAVPCISFSKNDTYVMSATGGKISLFNMMTYKVTTIFVPPPPASTYIVKSSIVVFEYVDVLWRLDRRSSRDSTRTDLFPCQASP</sequence>
<evidence type="ECO:0000313" key="2">
    <source>
        <dbReference type="Proteomes" id="UP000316621"/>
    </source>
</evidence>
<dbReference type="STRING" id="3469.A0A4Y7JTV8"/>
<dbReference type="AlphaFoldDB" id="A0A4Y7JTV8"/>
<reference evidence="1 2" key="1">
    <citation type="journal article" date="2018" name="Science">
        <title>The opium poppy genome and morphinan production.</title>
        <authorList>
            <person name="Guo L."/>
            <person name="Winzer T."/>
            <person name="Yang X."/>
            <person name="Li Y."/>
            <person name="Ning Z."/>
            <person name="He Z."/>
            <person name="Teodor R."/>
            <person name="Lu Y."/>
            <person name="Bowser T.A."/>
            <person name="Graham I.A."/>
            <person name="Ye K."/>
        </authorList>
    </citation>
    <scope>NUCLEOTIDE SEQUENCE [LARGE SCALE GENOMIC DNA]</scope>
    <source>
        <strain evidence="2">cv. HN1</strain>
        <tissue evidence="1">Leaves</tissue>
    </source>
</reference>
<evidence type="ECO:0000313" key="1">
    <source>
        <dbReference type="EMBL" id="RZC63381.1"/>
    </source>
</evidence>
<organism evidence="1 2">
    <name type="scientific">Papaver somniferum</name>
    <name type="common">Opium poppy</name>
    <dbReference type="NCBI Taxonomy" id="3469"/>
    <lineage>
        <taxon>Eukaryota</taxon>
        <taxon>Viridiplantae</taxon>
        <taxon>Streptophyta</taxon>
        <taxon>Embryophyta</taxon>
        <taxon>Tracheophyta</taxon>
        <taxon>Spermatophyta</taxon>
        <taxon>Magnoliopsida</taxon>
        <taxon>Ranunculales</taxon>
        <taxon>Papaveraceae</taxon>
        <taxon>Papaveroideae</taxon>
        <taxon>Papaver</taxon>
    </lineage>
</organism>
<dbReference type="PANTHER" id="PTHR44083:SF2">
    <property type="entry name" value="TOPLESS-RELATED PROTEIN 3"/>
    <property type="match status" value="1"/>
</dbReference>
<accession>A0A4Y7JTV8</accession>
<protein>
    <submittedName>
        <fullName evidence="1">Uncharacterized protein</fullName>
    </submittedName>
</protein>
<dbReference type="Gramene" id="RZC63381">
    <property type="protein sequence ID" value="RZC63381"/>
    <property type="gene ID" value="C5167_025140"/>
</dbReference>